<feature type="chain" id="PRO_5036490712" evidence="12">
    <location>
        <begin position="29"/>
        <end position="1567"/>
    </location>
</feature>
<feature type="compositionally biased region" description="Low complexity" evidence="10">
    <location>
        <begin position="1115"/>
        <end position="1134"/>
    </location>
</feature>
<dbReference type="Pfam" id="PF07645">
    <property type="entry name" value="EGF_CA"/>
    <property type="match status" value="1"/>
</dbReference>
<proteinExistence type="predicted"/>
<dbReference type="InterPro" id="IPR000152">
    <property type="entry name" value="EGF-type_Asp/Asn_hydroxyl_site"/>
</dbReference>
<keyword evidence="11" id="KW-0812">Transmembrane</keyword>
<accession>A0A8U1F649</accession>
<dbReference type="GO" id="GO:0005509">
    <property type="term" value="F:calcium ion binding"/>
    <property type="evidence" value="ECO:0007669"/>
    <property type="project" value="InterPro"/>
</dbReference>
<feature type="transmembrane region" description="Helical" evidence="11">
    <location>
        <begin position="1435"/>
        <end position="1460"/>
    </location>
</feature>
<reference evidence="15" key="1">
    <citation type="submission" date="2025-08" db="UniProtKB">
        <authorList>
            <consortium name="RefSeq"/>
        </authorList>
    </citation>
    <scope>IDENTIFICATION</scope>
    <source>
        <tissue evidence="15">White muscle</tissue>
    </source>
</reference>
<dbReference type="PROSITE" id="PS01187">
    <property type="entry name" value="EGF_CA"/>
    <property type="match status" value="1"/>
</dbReference>
<evidence type="ECO:0000259" key="13">
    <source>
        <dbReference type="PROSITE" id="PS50026"/>
    </source>
</evidence>
<evidence type="ECO:0000256" key="6">
    <source>
        <dbReference type="ARBA" id="ARBA00023136"/>
    </source>
</evidence>
<feature type="domain" description="EGF-like" evidence="13">
    <location>
        <begin position="1207"/>
        <end position="1251"/>
    </location>
</feature>
<dbReference type="KEGG" id="snh:120064208"/>
<comment type="caution">
    <text evidence="9">Lacks conserved residue(s) required for the propagation of feature annotation.</text>
</comment>
<evidence type="ECO:0000256" key="7">
    <source>
        <dbReference type="ARBA" id="ARBA00023157"/>
    </source>
</evidence>
<dbReference type="PROSITE" id="PS00010">
    <property type="entry name" value="ASX_HYDROXYL"/>
    <property type="match status" value="1"/>
</dbReference>
<evidence type="ECO:0000256" key="3">
    <source>
        <dbReference type="ARBA" id="ARBA00022536"/>
    </source>
</evidence>
<evidence type="ECO:0000256" key="10">
    <source>
        <dbReference type="SAM" id="MobiDB-lite"/>
    </source>
</evidence>
<feature type="compositionally biased region" description="Basic and acidic residues" evidence="10">
    <location>
        <begin position="597"/>
        <end position="614"/>
    </location>
</feature>
<dbReference type="InterPro" id="IPR049883">
    <property type="entry name" value="NOTCH1_EGF-like"/>
</dbReference>
<evidence type="ECO:0000256" key="1">
    <source>
        <dbReference type="ARBA" id="ARBA00004236"/>
    </source>
</evidence>
<keyword evidence="3 9" id="KW-0245">EGF-like domain</keyword>
<keyword evidence="4 12" id="KW-0732">Signal</keyword>
<evidence type="ECO:0000256" key="4">
    <source>
        <dbReference type="ARBA" id="ARBA00022729"/>
    </source>
</evidence>
<dbReference type="RefSeq" id="XP_038870537.1">
    <property type="nucleotide sequence ID" value="XM_039014609.1"/>
</dbReference>
<feature type="compositionally biased region" description="Polar residues" evidence="10">
    <location>
        <begin position="780"/>
        <end position="835"/>
    </location>
</feature>
<keyword evidence="11" id="KW-1133">Transmembrane helix</keyword>
<dbReference type="GO" id="GO:0005886">
    <property type="term" value="C:plasma membrane"/>
    <property type="evidence" value="ECO:0007669"/>
    <property type="project" value="UniProtKB-SubCell"/>
</dbReference>
<keyword evidence="7 9" id="KW-1015">Disulfide bond</keyword>
<dbReference type="InterPro" id="IPR009030">
    <property type="entry name" value="Growth_fac_rcpt_cys_sf"/>
</dbReference>
<feature type="region of interest" description="Disordered" evidence="10">
    <location>
        <begin position="1098"/>
        <end position="1136"/>
    </location>
</feature>
<feature type="region of interest" description="Disordered" evidence="10">
    <location>
        <begin position="736"/>
        <end position="933"/>
    </location>
</feature>
<dbReference type="InterPro" id="IPR001881">
    <property type="entry name" value="EGF-like_Ca-bd_dom"/>
</dbReference>
<feature type="compositionally biased region" description="Polar residues" evidence="10">
    <location>
        <begin position="550"/>
        <end position="594"/>
    </location>
</feature>
<comment type="subcellular location">
    <subcellularLocation>
        <location evidence="1">Cell membrane</location>
    </subcellularLocation>
</comment>
<feature type="region of interest" description="Disordered" evidence="10">
    <location>
        <begin position="77"/>
        <end position="167"/>
    </location>
</feature>
<evidence type="ECO:0000256" key="2">
    <source>
        <dbReference type="ARBA" id="ARBA00022475"/>
    </source>
</evidence>
<feature type="compositionally biased region" description="Basic and acidic residues" evidence="10">
    <location>
        <begin position="152"/>
        <end position="164"/>
    </location>
</feature>
<dbReference type="SUPFAM" id="SSF57184">
    <property type="entry name" value="Growth factor receptor domain"/>
    <property type="match status" value="1"/>
</dbReference>
<sequence>METCYLSHVVLARLSLVVLLVVLRPLNAWTYTSSSNDMDRALVTGVYFSPRVTNSEEITAITALPKYVFTTPATSTDFREVSSPSSETELHHRVRHSDESETRALSEDTLATEQNTRLSSGSTSWTSEGTLGLSTEQRSSTIVVSTEDTTQWEDKTRVTPDHLPEAYSGLPAQLRALTETKRSVELKSVSVTEARPPQDSPDADSSLRGDQSTNRGTVDLREDQSTNRGTVDLREDQSTTQGTVGLREDQSTNQGTVGLREDQSTNQGIEGLREDQSTNRGTVGLSENQSTNQGIEGLREDQSTNQGIEGLREDQSTNRGTVGLREDQSTNQGIEGLREDQSTNRGTVGLREDQYTNQGIEGLREDQSTNQGIEGLRGDQSTNQGIEGLRGDQSTNRGTVGLREDQSTNRGTVGLREDQSNIRGTMGLSEDQSTNQGTEGIREDQSTNRGTVGLRGDQSTNRGTVGLRENQSTNRGTVGLRGDQYTNRGTVDLREDQSTTQGTVGLREDQSTNQGTVGLREDQSTNRGTVDLREDQSTTQGTVGLREDQSTNQGTVGLGEDQSTTRGTMGLRENQSTNQGTVSLSEDQSTNQGTVGLREDQSTNRGTVDLREDQSTTQGTVGLGEDQSTNQGTVGLREDQSTNQGTVGLGEDQSTNQGTMGLNEDQSTIRGTMGLREDQSTNQGTVSLGQGQSTDTLRQDQWTDLGTMALPIPVHTDRTYISSTMSRAGERTLLSVSSNSTSMYPEDSTWGLPTGRTGARAGDVTDRIPSTGPDHGHDATSGSDSLPHSNTNSSQEWPGGSSSRGTNPLTGPPNVTQQQDLTSLVSEGTPYSTPPLSVADNHSRRDTDTTDSSQPSRSRTSQTEDGVPDSSQPPILFSEGPSHPSTNTSQGGDRDTPSIMVTGSGTSTESSTGALSTQGGQGETEGVTSLHTEDTPTIVGLALTTAHPTLRESATALDDFLSRFISSQPPFVPKTEQPSPAVTTEVLMSTTSVTVTMTSQVTEEETYRFTTATSTTLTPPLATTRMVQLSTTTSVEAQTQPTTIPTTITTETTLGLQTSASTPQLPATLQTQTQEPSTGVSFTDVTSSTDVTTLHLETSTATPGNTTPHSGQAITTTTTTASSSYSHSTTTRSTVELHTTGKHTDRGTTEVEVTTAPMDIRSTPQTPGSACEPNPCLNGGGCGQTDGGGEFTCYCLSAWTGPTCNEDVDECESGPGPSGPCPSDSACVNTRGSFSCECPLGLDIENGRDCTRAKTFLGTFSVNNSYYDPLLSRSATLHEIQREINQLLNASLSILRGYRRSTLSKKGEDGVHISAVNMFSLSADVTSSEIYDSIQMSLNNCNSTAGHCRVVVTHQLSYQVESLCLAQNTQCHLERSFCADSNGTAYCQCQPGYFKLNPEDQSCLECGDGLKRINGTCVRCTFGFGGFNCGNFYKLIAVVVSPVGGALLLVLIIALIVTCCKKDKNDINKIIFKSGDFQMSPYAEFPKSNRVSMEWGREAIEMQENGSTKNLLQMTDIYYSPALRNSDLERNGLYPFSGLPGSRHSCIYPAQWNPSFINDDSRRRDYF</sequence>
<dbReference type="SUPFAM" id="SSF57196">
    <property type="entry name" value="EGF/Laminin"/>
    <property type="match status" value="1"/>
</dbReference>
<keyword evidence="8" id="KW-0325">Glycoprotein</keyword>
<feature type="compositionally biased region" description="Low complexity" evidence="10">
    <location>
        <begin position="116"/>
        <end position="135"/>
    </location>
</feature>
<evidence type="ECO:0000256" key="8">
    <source>
        <dbReference type="ARBA" id="ARBA00023180"/>
    </source>
</evidence>
<dbReference type="PANTHER" id="PTHR24037">
    <property type="entry name" value="HEART DEVELOPMENT PROTEIN WITH EGF-LIKE DOMAINS 1"/>
    <property type="match status" value="1"/>
</dbReference>
<feature type="region of interest" description="Disordered" evidence="10">
    <location>
        <begin position="186"/>
        <end position="665"/>
    </location>
</feature>
<feature type="compositionally biased region" description="Basic and acidic residues" evidence="10">
    <location>
        <begin position="519"/>
        <end position="536"/>
    </location>
</feature>
<evidence type="ECO:0000256" key="11">
    <source>
        <dbReference type="SAM" id="Phobius"/>
    </source>
</evidence>
<evidence type="ECO:0000256" key="5">
    <source>
        <dbReference type="ARBA" id="ARBA00022737"/>
    </source>
</evidence>
<feature type="compositionally biased region" description="Polar residues" evidence="10">
    <location>
        <begin position="1098"/>
        <end position="1114"/>
    </location>
</feature>
<feature type="compositionally biased region" description="Basic and acidic residues" evidence="10">
    <location>
        <begin position="88"/>
        <end position="106"/>
    </location>
</feature>
<dbReference type="PROSITE" id="PS00022">
    <property type="entry name" value="EGF_1"/>
    <property type="match status" value="1"/>
</dbReference>
<feature type="compositionally biased region" description="Low complexity" evidence="10">
    <location>
        <begin position="850"/>
        <end position="863"/>
    </location>
</feature>
<gene>
    <name evidence="15" type="primary">LOC120064208</name>
</gene>
<feature type="signal peptide" evidence="12">
    <location>
        <begin position="1"/>
        <end position="28"/>
    </location>
</feature>
<feature type="compositionally biased region" description="Polar residues" evidence="10">
    <location>
        <begin position="77"/>
        <end position="87"/>
    </location>
</feature>
<dbReference type="Gene3D" id="2.10.25.10">
    <property type="entry name" value="Laminin"/>
    <property type="match status" value="2"/>
</dbReference>
<dbReference type="GeneID" id="120064208"/>
<dbReference type="Proteomes" id="UP000808372">
    <property type="component" value="Chromosome 19"/>
</dbReference>
<feature type="compositionally biased region" description="Polar residues" evidence="10">
    <location>
        <begin position="457"/>
        <end position="476"/>
    </location>
</feature>
<keyword evidence="6 11" id="KW-0472">Membrane</keyword>
<evidence type="ECO:0000313" key="14">
    <source>
        <dbReference type="Proteomes" id="UP000808372"/>
    </source>
</evidence>
<dbReference type="PANTHER" id="PTHR24037:SF3">
    <property type="entry name" value="PROTEIN HEG HOMOLOG 1"/>
    <property type="match status" value="1"/>
</dbReference>
<dbReference type="SMART" id="SM00181">
    <property type="entry name" value="EGF"/>
    <property type="match status" value="3"/>
</dbReference>
<dbReference type="CDD" id="cd00054">
    <property type="entry name" value="EGF_CA"/>
    <property type="match status" value="1"/>
</dbReference>
<feature type="compositionally biased region" description="Basic and acidic residues" evidence="10">
    <location>
        <begin position="218"/>
        <end position="237"/>
    </location>
</feature>
<evidence type="ECO:0000256" key="9">
    <source>
        <dbReference type="PROSITE-ProRule" id="PRU00076"/>
    </source>
</evidence>
<dbReference type="PROSITE" id="PS50026">
    <property type="entry name" value="EGF_3"/>
    <property type="match status" value="2"/>
</dbReference>
<evidence type="ECO:0000313" key="15">
    <source>
        <dbReference type="RefSeq" id="XP_038870537.1"/>
    </source>
</evidence>
<feature type="domain" description="EGF-like" evidence="13">
    <location>
        <begin position="1167"/>
        <end position="1205"/>
    </location>
</feature>
<feature type="compositionally biased region" description="Polar residues" evidence="10">
    <location>
        <begin position="641"/>
        <end position="665"/>
    </location>
</feature>
<keyword evidence="5" id="KW-0677">Repeat</keyword>
<organism evidence="14 15">
    <name type="scientific">Salvelinus namaycush</name>
    <name type="common">Lake trout</name>
    <name type="synonym">Salmo namaycush</name>
    <dbReference type="NCBI Taxonomy" id="8040"/>
    <lineage>
        <taxon>Eukaryota</taxon>
        <taxon>Metazoa</taxon>
        <taxon>Chordata</taxon>
        <taxon>Craniata</taxon>
        <taxon>Vertebrata</taxon>
        <taxon>Euteleostomi</taxon>
        <taxon>Actinopterygii</taxon>
        <taxon>Neopterygii</taxon>
        <taxon>Teleostei</taxon>
        <taxon>Protacanthopterygii</taxon>
        <taxon>Salmoniformes</taxon>
        <taxon>Salmonidae</taxon>
        <taxon>Salmoninae</taxon>
        <taxon>Salvelinus</taxon>
    </lineage>
</organism>
<keyword evidence="14" id="KW-1185">Reference proteome</keyword>
<protein>
    <submittedName>
        <fullName evidence="15">Protein HEG-like isoform X1</fullName>
    </submittedName>
</protein>
<keyword evidence="2" id="KW-1003">Cell membrane</keyword>
<feature type="disulfide bond" evidence="9">
    <location>
        <begin position="1195"/>
        <end position="1204"/>
    </location>
</feature>
<dbReference type="InterPro" id="IPR018097">
    <property type="entry name" value="EGF_Ca-bd_CS"/>
</dbReference>
<dbReference type="InterPro" id="IPR000742">
    <property type="entry name" value="EGF"/>
</dbReference>
<feature type="compositionally biased region" description="Low complexity" evidence="10">
    <location>
        <begin position="902"/>
        <end position="918"/>
    </location>
</feature>
<feature type="disulfide bond" evidence="9">
    <location>
        <begin position="1176"/>
        <end position="1193"/>
    </location>
</feature>
<feature type="compositionally biased region" description="Polar residues" evidence="10">
    <location>
        <begin position="615"/>
        <end position="633"/>
    </location>
</feature>
<dbReference type="GO" id="GO:0007507">
    <property type="term" value="P:heart development"/>
    <property type="evidence" value="ECO:0007669"/>
    <property type="project" value="TreeGrafter"/>
</dbReference>
<dbReference type="SMART" id="SM00179">
    <property type="entry name" value="EGF_CA"/>
    <property type="match status" value="1"/>
</dbReference>
<feature type="compositionally biased region" description="Polar residues" evidence="10">
    <location>
        <begin position="278"/>
        <end position="294"/>
    </location>
</feature>
<evidence type="ECO:0000256" key="12">
    <source>
        <dbReference type="SAM" id="SignalP"/>
    </source>
</evidence>
<feature type="compositionally biased region" description="Polar residues" evidence="10">
    <location>
        <begin position="136"/>
        <end position="149"/>
    </location>
</feature>
<name>A0A8U1F649_SALNM</name>